<dbReference type="EMBL" id="JACEON010000011">
    <property type="protein sequence ID" value="MBA4612458.1"/>
    <property type="molecule type" value="Genomic_DNA"/>
</dbReference>
<comment type="similarity">
    <text evidence="3">Belongs to the radical SAM superfamily. KamA family.</text>
</comment>
<evidence type="ECO:0000256" key="3">
    <source>
        <dbReference type="ARBA" id="ARBA00008703"/>
    </source>
</evidence>
<keyword evidence="8" id="KW-0408">Iron</keyword>
<evidence type="ECO:0000313" key="10">
    <source>
        <dbReference type="EMBL" id="MBA4612458.1"/>
    </source>
</evidence>
<protein>
    <submittedName>
        <fullName evidence="10">Lysine 2,3-aminomutase</fullName>
    </submittedName>
</protein>
<dbReference type="PANTHER" id="PTHR30538:SF0">
    <property type="entry name" value="L-LYSINE 2,3-AMINOMUTASE AQ_1632-RELATED"/>
    <property type="match status" value="1"/>
</dbReference>
<dbReference type="PANTHER" id="PTHR30538">
    <property type="entry name" value="LYSINE 2,3-AMINOMUTASE-RELATED"/>
    <property type="match status" value="1"/>
</dbReference>
<keyword evidence="7" id="KW-0663">Pyridoxal phosphate</keyword>
<dbReference type="GO" id="GO:0046872">
    <property type="term" value="F:metal ion binding"/>
    <property type="evidence" value="ECO:0007669"/>
    <property type="project" value="UniProtKB-KW"/>
</dbReference>
<accession>A0A838XV15</accession>
<proteinExistence type="inferred from homology"/>
<keyword evidence="5" id="KW-0949">S-adenosyl-L-methionine</keyword>
<dbReference type="Gene3D" id="3.20.20.70">
    <property type="entry name" value="Aldolase class I"/>
    <property type="match status" value="1"/>
</dbReference>
<name>A0A838XV15_9HYPH</name>
<dbReference type="InterPro" id="IPR013785">
    <property type="entry name" value="Aldolase_TIM"/>
</dbReference>
<evidence type="ECO:0000256" key="5">
    <source>
        <dbReference type="ARBA" id="ARBA00022691"/>
    </source>
</evidence>
<evidence type="ECO:0000256" key="4">
    <source>
        <dbReference type="ARBA" id="ARBA00022485"/>
    </source>
</evidence>
<dbReference type="SFLD" id="SFLDG01070">
    <property type="entry name" value="PLP-dependent"/>
    <property type="match status" value="1"/>
</dbReference>
<keyword evidence="6" id="KW-0479">Metal-binding</keyword>
<dbReference type="GO" id="GO:0051539">
    <property type="term" value="F:4 iron, 4 sulfur cluster binding"/>
    <property type="evidence" value="ECO:0007669"/>
    <property type="project" value="UniProtKB-KW"/>
</dbReference>
<evidence type="ECO:0000256" key="7">
    <source>
        <dbReference type="ARBA" id="ARBA00022898"/>
    </source>
</evidence>
<gene>
    <name evidence="10" type="ORF">H1W37_12390</name>
</gene>
<dbReference type="AlphaFoldDB" id="A0A838XV15"/>
<dbReference type="InterPro" id="IPR058240">
    <property type="entry name" value="rSAM_sf"/>
</dbReference>
<keyword evidence="9" id="KW-0411">Iron-sulfur</keyword>
<comment type="cofactor">
    <cofactor evidence="2">
        <name>[4Fe-4S] cluster</name>
        <dbReference type="ChEBI" id="CHEBI:49883"/>
    </cofactor>
</comment>
<dbReference type="InterPro" id="IPR003739">
    <property type="entry name" value="Lys_aminomutase/Glu_NH3_mut"/>
</dbReference>
<evidence type="ECO:0000313" key="11">
    <source>
        <dbReference type="Proteomes" id="UP000559404"/>
    </source>
</evidence>
<dbReference type="GO" id="GO:0003824">
    <property type="term" value="F:catalytic activity"/>
    <property type="evidence" value="ECO:0007669"/>
    <property type="project" value="InterPro"/>
</dbReference>
<evidence type="ECO:0000256" key="1">
    <source>
        <dbReference type="ARBA" id="ARBA00001933"/>
    </source>
</evidence>
<dbReference type="SUPFAM" id="SSF102114">
    <property type="entry name" value="Radical SAM enzymes"/>
    <property type="match status" value="1"/>
</dbReference>
<sequence length="427" mass="47961">MSYDNRRIHLIPQLDLLDDRTRSGLLRASKIFPLKVNSYVLENLIDWDAAPDDPIYRLVFPHQDMLTEEADHALTALETGALAAEDAAARLVEIRDTMNPHPADQTSNIPILDGMQIEGIQHKYRETVLYFPKQGQTCHAYCAFCFRWPQFIETSAPKFESKDNARLLAYLRGNPHISDLLLTGGDPMVMNARRLAALLDPLLDPSLAHVSTIRIGSKSLTYWPYRFLTDPDADALLDLFKRLADGGKHIAFMAHINHWREIEPEPVQAAIARLRQAGVTIRSQAPLIRRVNDNADTWRRLWSRQVELGIQPYYMFVERDTGATQYFGVTLAEAHRIYKGAISSVSGLARTARGPVMSTSAGKVQILGPMTVNGQKALALTMLQSRNPDTVHDPFLAKYSQEATWIDQLEPFDPVDTFPFGSKKGAA</sequence>
<evidence type="ECO:0000256" key="2">
    <source>
        <dbReference type="ARBA" id="ARBA00001966"/>
    </source>
</evidence>
<keyword evidence="4" id="KW-0004">4Fe-4S</keyword>
<reference evidence="10 11" key="1">
    <citation type="submission" date="2020-07" db="EMBL/GenBank/DDBJ databases">
        <authorList>
            <person name="Li M."/>
        </authorList>
    </citation>
    <scope>NUCLEOTIDE SEQUENCE [LARGE SCALE GENOMIC DNA]</scope>
    <source>
        <strain evidence="10 11">DSM 23284</strain>
    </source>
</reference>
<evidence type="ECO:0000256" key="6">
    <source>
        <dbReference type="ARBA" id="ARBA00022723"/>
    </source>
</evidence>
<dbReference type="InterPro" id="IPR007197">
    <property type="entry name" value="rSAM"/>
</dbReference>
<comment type="cofactor">
    <cofactor evidence="1">
        <name>pyridoxal 5'-phosphate</name>
        <dbReference type="ChEBI" id="CHEBI:597326"/>
    </cofactor>
</comment>
<dbReference type="SFLD" id="SFLDS00029">
    <property type="entry name" value="Radical_SAM"/>
    <property type="match status" value="1"/>
</dbReference>
<evidence type="ECO:0000256" key="8">
    <source>
        <dbReference type="ARBA" id="ARBA00023004"/>
    </source>
</evidence>
<organism evidence="10 11">
    <name type="scientific">Stappia taiwanensis</name>
    <dbReference type="NCBI Taxonomy" id="992267"/>
    <lineage>
        <taxon>Bacteria</taxon>
        <taxon>Pseudomonadati</taxon>
        <taxon>Pseudomonadota</taxon>
        <taxon>Alphaproteobacteria</taxon>
        <taxon>Hyphomicrobiales</taxon>
        <taxon>Stappiaceae</taxon>
        <taxon>Stappia</taxon>
    </lineage>
</organism>
<evidence type="ECO:0000256" key="9">
    <source>
        <dbReference type="ARBA" id="ARBA00023014"/>
    </source>
</evidence>
<reference evidence="10 11" key="2">
    <citation type="submission" date="2020-08" db="EMBL/GenBank/DDBJ databases">
        <title>Stappia taiwanensis sp. nov., isolated from a coastal thermal spring.</title>
        <authorList>
            <person name="Kampfer P."/>
        </authorList>
    </citation>
    <scope>NUCLEOTIDE SEQUENCE [LARGE SCALE GENOMIC DNA]</scope>
    <source>
        <strain evidence="10 11">DSM 23284</strain>
    </source>
</reference>
<comment type="caution">
    <text evidence="10">The sequence shown here is derived from an EMBL/GenBank/DDBJ whole genome shotgun (WGS) entry which is preliminary data.</text>
</comment>
<keyword evidence="11" id="KW-1185">Reference proteome</keyword>
<dbReference type="Proteomes" id="UP000559404">
    <property type="component" value="Unassembled WGS sequence"/>
</dbReference>